<evidence type="ECO:0000313" key="7">
    <source>
        <dbReference type="EMBL" id="GLS90872.1"/>
    </source>
</evidence>
<feature type="transmembrane region" description="Helical" evidence="6">
    <location>
        <begin position="71"/>
        <end position="92"/>
    </location>
</feature>
<dbReference type="InterPro" id="IPR001123">
    <property type="entry name" value="LeuE-type"/>
</dbReference>
<keyword evidence="5 6" id="KW-0472">Membrane</keyword>
<feature type="transmembrane region" description="Helical" evidence="6">
    <location>
        <begin position="6"/>
        <end position="29"/>
    </location>
</feature>
<comment type="subcellular location">
    <subcellularLocation>
        <location evidence="1">Cell membrane</location>
        <topology evidence="1">Multi-pass membrane protein</topology>
    </subcellularLocation>
</comment>
<keyword evidence="8" id="KW-1185">Reference proteome</keyword>
<dbReference type="Proteomes" id="UP001157353">
    <property type="component" value="Unassembled WGS sequence"/>
</dbReference>
<evidence type="ECO:0000256" key="2">
    <source>
        <dbReference type="ARBA" id="ARBA00022475"/>
    </source>
</evidence>
<feature type="transmembrane region" description="Helical" evidence="6">
    <location>
        <begin position="41"/>
        <end position="65"/>
    </location>
</feature>
<sequence>MQYLHEFLMLTLIHLLAVMSPGPDFAVVVRQSISFDRKTALITSLGIGAGIGVHMLYTLFGLGFIITQSKIGFLIAQLVGICYLSFLAFNLIRSKPQSSDGNEIALDNNPRHHKKAFMLGLMTNVLNPKATLFFLAIFTTVVSLTTPFYVQTIYAVWIIFTTVLWFSLVSFFFSQKSIRAKFVKHGYIFERVMGSVLLLFAIKLIWGLIYT</sequence>
<evidence type="ECO:0000256" key="4">
    <source>
        <dbReference type="ARBA" id="ARBA00022989"/>
    </source>
</evidence>
<keyword evidence="2" id="KW-1003">Cell membrane</keyword>
<gene>
    <name evidence="7" type="primary">rhtC</name>
    <name evidence="7" type="ORF">GCM10007916_19390</name>
</gene>
<organism evidence="7 8">
    <name type="scientific">Psychromonas marina</name>
    <dbReference type="NCBI Taxonomy" id="88364"/>
    <lineage>
        <taxon>Bacteria</taxon>
        <taxon>Pseudomonadati</taxon>
        <taxon>Pseudomonadota</taxon>
        <taxon>Gammaproteobacteria</taxon>
        <taxon>Alteromonadales</taxon>
        <taxon>Psychromonadaceae</taxon>
        <taxon>Psychromonas</taxon>
    </lineage>
</organism>
<name>A0ABQ6E0M7_9GAMM</name>
<evidence type="ECO:0000313" key="8">
    <source>
        <dbReference type="Proteomes" id="UP001157353"/>
    </source>
</evidence>
<feature type="transmembrane region" description="Helical" evidence="6">
    <location>
        <begin position="186"/>
        <end position="209"/>
    </location>
</feature>
<dbReference type="EMBL" id="BSPQ01000005">
    <property type="protein sequence ID" value="GLS90872.1"/>
    <property type="molecule type" value="Genomic_DNA"/>
</dbReference>
<proteinExistence type="predicted"/>
<keyword evidence="3 6" id="KW-0812">Transmembrane</keyword>
<protein>
    <submittedName>
        <fullName evidence="7">Lysine transporter LysE</fullName>
    </submittedName>
</protein>
<evidence type="ECO:0000256" key="6">
    <source>
        <dbReference type="SAM" id="Phobius"/>
    </source>
</evidence>
<dbReference type="PIRSF" id="PIRSF006324">
    <property type="entry name" value="LeuE"/>
    <property type="match status" value="1"/>
</dbReference>
<evidence type="ECO:0000256" key="5">
    <source>
        <dbReference type="ARBA" id="ARBA00023136"/>
    </source>
</evidence>
<feature type="transmembrane region" description="Helical" evidence="6">
    <location>
        <begin position="130"/>
        <end position="149"/>
    </location>
</feature>
<comment type="caution">
    <text evidence="7">The sequence shown here is derived from an EMBL/GenBank/DDBJ whole genome shotgun (WGS) entry which is preliminary data.</text>
</comment>
<reference evidence="8" key="1">
    <citation type="journal article" date="2019" name="Int. J. Syst. Evol. Microbiol.">
        <title>The Global Catalogue of Microorganisms (GCM) 10K type strain sequencing project: providing services to taxonomists for standard genome sequencing and annotation.</title>
        <authorList>
            <consortium name="The Broad Institute Genomics Platform"/>
            <consortium name="The Broad Institute Genome Sequencing Center for Infectious Disease"/>
            <person name="Wu L."/>
            <person name="Ma J."/>
        </authorList>
    </citation>
    <scope>NUCLEOTIDE SEQUENCE [LARGE SCALE GENOMIC DNA]</scope>
    <source>
        <strain evidence="8">NBRC 103166</strain>
    </source>
</reference>
<evidence type="ECO:0000256" key="1">
    <source>
        <dbReference type="ARBA" id="ARBA00004651"/>
    </source>
</evidence>
<dbReference type="RefSeq" id="WP_284203986.1">
    <property type="nucleotide sequence ID" value="NZ_BSPQ01000005.1"/>
</dbReference>
<feature type="transmembrane region" description="Helical" evidence="6">
    <location>
        <begin position="155"/>
        <end position="174"/>
    </location>
</feature>
<evidence type="ECO:0000256" key="3">
    <source>
        <dbReference type="ARBA" id="ARBA00022692"/>
    </source>
</evidence>
<dbReference type="Pfam" id="PF01810">
    <property type="entry name" value="LysE"/>
    <property type="match status" value="1"/>
</dbReference>
<accession>A0ABQ6E0M7</accession>
<dbReference type="PANTHER" id="PTHR30086:SF21">
    <property type="entry name" value="TRANSPORT PROTEIN"/>
    <property type="match status" value="1"/>
</dbReference>
<dbReference type="PANTHER" id="PTHR30086">
    <property type="entry name" value="ARGININE EXPORTER PROTEIN ARGO"/>
    <property type="match status" value="1"/>
</dbReference>
<keyword evidence="4 6" id="KW-1133">Transmembrane helix</keyword>